<gene>
    <name evidence="4" type="ORF">RCOM_1714530</name>
</gene>
<dbReference type="InterPro" id="IPR036812">
    <property type="entry name" value="NAD(P)_OxRdtase_dom_sf"/>
</dbReference>
<dbReference type="Proteomes" id="UP000008311">
    <property type="component" value="Unassembled WGS sequence"/>
</dbReference>
<dbReference type="Gene3D" id="3.20.20.100">
    <property type="entry name" value="NADP-dependent oxidoreductase domain"/>
    <property type="match status" value="1"/>
</dbReference>
<proteinExistence type="predicted"/>
<evidence type="ECO:0000256" key="2">
    <source>
        <dbReference type="ARBA" id="ARBA00023002"/>
    </source>
</evidence>
<keyword evidence="2" id="KW-0560">Oxidoreductase</keyword>
<dbReference type="PANTHER" id="PTHR43625:SF40">
    <property type="entry name" value="ALDO-KETO REDUCTASE YAKC [NADP(+)]"/>
    <property type="match status" value="1"/>
</dbReference>
<organism evidence="4 5">
    <name type="scientific">Ricinus communis</name>
    <name type="common">Castor bean</name>
    <dbReference type="NCBI Taxonomy" id="3988"/>
    <lineage>
        <taxon>Eukaryota</taxon>
        <taxon>Viridiplantae</taxon>
        <taxon>Streptophyta</taxon>
        <taxon>Embryophyta</taxon>
        <taxon>Tracheophyta</taxon>
        <taxon>Spermatophyta</taxon>
        <taxon>Magnoliopsida</taxon>
        <taxon>eudicotyledons</taxon>
        <taxon>Gunneridae</taxon>
        <taxon>Pentapetalae</taxon>
        <taxon>rosids</taxon>
        <taxon>fabids</taxon>
        <taxon>Malpighiales</taxon>
        <taxon>Euphorbiaceae</taxon>
        <taxon>Acalyphoideae</taxon>
        <taxon>Acalypheae</taxon>
        <taxon>Ricinus</taxon>
    </lineage>
</organism>
<protein>
    <recommendedName>
        <fullName evidence="3">NADP-dependent oxidoreductase domain-containing protein</fullName>
    </recommendedName>
</protein>
<dbReference type="Pfam" id="PF00248">
    <property type="entry name" value="Aldo_ket_red"/>
    <property type="match status" value="1"/>
</dbReference>
<keyword evidence="1" id="KW-0521">NADP</keyword>
<dbReference type="AlphaFoldDB" id="B9SJU5"/>
<dbReference type="STRING" id="3988.B9SJU5"/>
<evidence type="ECO:0000313" key="4">
    <source>
        <dbReference type="EMBL" id="EEF36114.1"/>
    </source>
</evidence>
<evidence type="ECO:0000256" key="1">
    <source>
        <dbReference type="ARBA" id="ARBA00022857"/>
    </source>
</evidence>
<evidence type="ECO:0000313" key="5">
    <source>
        <dbReference type="Proteomes" id="UP000008311"/>
    </source>
</evidence>
<dbReference type="InterPro" id="IPR023210">
    <property type="entry name" value="NADP_OxRdtase_dom"/>
</dbReference>
<dbReference type="InterPro" id="IPR050791">
    <property type="entry name" value="Aldo-Keto_reductase"/>
</dbReference>
<dbReference type="PANTHER" id="PTHR43625">
    <property type="entry name" value="AFLATOXIN B1 ALDEHYDE REDUCTASE"/>
    <property type="match status" value="1"/>
</dbReference>
<dbReference type="InParanoid" id="B9SJU5"/>
<feature type="domain" description="NADP-dependent oxidoreductase" evidence="3">
    <location>
        <begin position="28"/>
        <end position="98"/>
    </location>
</feature>
<evidence type="ECO:0000259" key="3">
    <source>
        <dbReference type="Pfam" id="PF00248"/>
    </source>
</evidence>
<name>B9SJU5_RICCO</name>
<dbReference type="SUPFAM" id="SSF51430">
    <property type="entry name" value="NAD(P)-linked oxidoreductase"/>
    <property type="match status" value="1"/>
</dbReference>
<accession>B9SJU5</accession>
<dbReference type="GO" id="GO:0016491">
    <property type="term" value="F:oxidoreductase activity"/>
    <property type="evidence" value="ECO:0007669"/>
    <property type="project" value="UniProtKB-KW"/>
</dbReference>
<dbReference type="eggNOG" id="KOG1575">
    <property type="taxonomic scope" value="Eukaryota"/>
</dbReference>
<keyword evidence="5" id="KW-1185">Reference proteome</keyword>
<reference evidence="5" key="1">
    <citation type="journal article" date="2010" name="Nat. Biotechnol.">
        <title>Draft genome sequence of the oilseed species Ricinus communis.</title>
        <authorList>
            <person name="Chan A.P."/>
            <person name="Crabtree J."/>
            <person name="Zhao Q."/>
            <person name="Lorenzi H."/>
            <person name="Orvis J."/>
            <person name="Puiu D."/>
            <person name="Melake-Berhan A."/>
            <person name="Jones K.M."/>
            <person name="Redman J."/>
            <person name="Chen G."/>
            <person name="Cahoon E.B."/>
            <person name="Gedil M."/>
            <person name="Stanke M."/>
            <person name="Haas B.J."/>
            <person name="Wortman J.R."/>
            <person name="Fraser-Liggett C.M."/>
            <person name="Ravel J."/>
            <person name="Rabinowicz P.D."/>
        </authorList>
    </citation>
    <scope>NUCLEOTIDE SEQUENCE [LARGE SCALE GENOMIC DNA]</scope>
    <source>
        <strain evidence="5">cv. Hale</strain>
    </source>
</reference>
<dbReference type="EMBL" id="EQ973991">
    <property type="protein sequence ID" value="EEF36114.1"/>
    <property type="molecule type" value="Genomic_DNA"/>
</dbReference>
<sequence length="130" mass="14733">MLNLGRGTFISLNTQILKYLPRFRPKNLEHNKYLFERVNKIAVRNQCTPSQLALTWVHYQGDDVCPILGTTKIENFNRNIGALSVKLTPGEMDELESIAFADAVKGYRYEGIVATYKLSNTPPLSSWKAV</sequence>